<gene>
    <name evidence="2" type="ORF">SSLN_LOCUS16923</name>
</gene>
<protein>
    <submittedName>
        <fullName evidence="4">Flocculation protein FLO11-like</fullName>
    </submittedName>
</protein>
<evidence type="ECO:0000313" key="2">
    <source>
        <dbReference type="EMBL" id="VDM03309.1"/>
    </source>
</evidence>
<feature type="compositionally biased region" description="Polar residues" evidence="1">
    <location>
        <begin position="74"/>
        <end position="98"/>
    </location>
</feature>
<accession>A0A183TKC5</accession>
<organism evidence="4">
    <name type="scientific">Schistocephalus solidus</name>
    <name type="common">Tapeworm</name>
    <dbReference type="NCBI Taxonomy" id="70667"/>
    <lineage>
        <taxon>Eukaryota</taxon>
        <taxon>Metazoa</taxon>
        <taxon>Spiralia</taxon>
        <taxon>Lophotrochozoa</taxon>
        <taxon>Platyhelminthes</taxon>
        <taxon>Cestoda</taxon>
        <taxon>Eucestoda</taxon>
        <taxon>Diphyllobothriidea</taxon>
        <taxon>Diphyllobothriidae</taxon>
        <taxon>Schistocephalus</taxon>
    </lineage>
</organism>
<dbReference type="EMBL" id="UYSU01041720">
    <property type="protein sequence ID" value="VDM03309.1"/>
    <property type="molecule type" value="Genomic_DNA"/>
</dbReference>
<evidence type="ECO:0000313" key="4">
    <source>
        <dbReference type="WBParaSite" id="SSLN_0001757001-mRNA-1"/>
    </source>
</evidence>
<reference evidence="4" key="1">
    <citation type="submission" date="2016-06" db="UniProtKB">
        <authorList>
            <consortium name="WormBaseParasite"/>
        </authorList>
    </citation>
    <scope>IDENTIFICATION</scope>
</reference>
<feature type="compositionally biased region" description="Polar residues" evidence="1">
    <location>
        <begin position="1"/>
        <end position="13"/>
    </location>
</feature>
<feature type="compositionally biased region" description="Polar residues" evidence="1">
    <location>
        <begin position="114"/>
        <end position="129"/>
    </location>
</feature>
<dbReference type="Proteomes" id="UP000275846">
    <property type="component" value="Unassembled WGS sequence"/>
</dbReference>
<sequence length="184" mass="19416">MRSRSSAQASSLTKPIMATAATTDQVTAKITVTTSKQNAFHPLVLLSKAKMSSKPLNLVKHSPKKPAVTPPQPASQAKTTTPKTAQRTRGSSSTTPIQPSVPSPQPKSTVPKATPNTKVNKNTFATATKPTEIGSRTRHQRTDSLAATLTNVVAAPKGVLKKTPKDGYNVVDEAAPVKEGKETK</sequence>
<keyword evidence="3" id="KW-1185">Reference proteome</keyword>
<evidence type="ECO:0000256" key="1">
    <source>
        <dbReference type="SAM" id="MobiDB-lite"/>
    </source>
</evidence>
<feature type="region of interest" description="Disordered" evidence="1">
    <location>
        <begin position="55"/>
        <end position="142"/>
    </location>
</feature>
<evidence type="ECO:0000313" key="3">
    <source>
        <dbReference type="Proteomes" id="UP000275846"/>
    </source>
</evidence>
<reference evidence="2 3" key="2">
    <citation type="submission" date="2018-11" db="EMBL/GenBank/DDBJ databases">
        <authorList>
            <consortium name="Pathogen Informatics"/>
        </authorList>
    </citation>
    <scope>NUCLEOTIDE SEQUENCE [LARGE SCALE GENOMIC DNA]</scope>
    <source>
        <strain evidence="2 3">NST_G2</strain>
    </source>
</reference>
<name>A0A183TKC5_SCHSO</name>
<feature type="region of interest" description="Disordered" evidence="1">
    <location>
        <begin position="1"/>
        <end position="23"/>
    </location>
</feature>
<proteinExistence type="predicted"/>
<dbReference type="AlphaFoldDB" id="A0A183TKC5"/>
<dbReference type="WBParaSite" id="SSLN_0001757001-mRNA-1">
    <property type="protein sequence ID" value="SSLN_0001757001-mRNA-1"/>
    <property type="gene ID" value="SSLN_0001757001"/>
</dbReference>